<name>A0A8J5HTJ8_ZINOF</name>
<dbReference type="GO" id="GO:0003977">
    <property type="term" value="F:UDP-N-acetylglucosamine diphosphorylase activity"/>
    <property type="evidence" value="ECO:0007669"/>
    <property type="project" value="TreeGrafter"/>
</dbReference>
<evidence type="ECO:0000256" key="1">
    <source>
        <dbReference type="ARBA" id="ARBA00010401"/>
    </source>
</evidence>
<dbReference type="EMBL" id="JACMSC010000004">
    <property type="protein sequence ID" value="KAG6524794.1"/>
    <property type="molecule type" value="Genomic_DNA"/>
</dbReference>
<proteinExistence type="inferred from homology"/>
<organism evidence="2 3">
    <name type="scientific">Zingiber officinale</name>
    <name type="common">Ginger</name>
    <name type="synonym">Amomum zingiber</name>
    <dbReference type="NCBI Taxonomy" id="94328"/>
    <lineage>
        <taxon>Eukaryota</taxon>
        <taxon>Viridiplantae</taxon>
        <taxon>Streptophyta</taxon>
        <taxon>Embryophyta</taxon>
        <taxon>Tracheophyta</taxon>
        <taxon>Spermatophyta</taxon>
        <taxon>Magnoliopsida</taxon>
        <taxon>Liliopsida</taxon>
        <taxon>Zingiberales</taxon>
        <taxon>Zingiberaceae</taxon>
        <taxon>Zingiber</taxon>
    </lineage>
</organism>
<keyword evidence="3" id="KW-1185">Reference proteome</keyword>
<reference evidence="2 3" key="1">
    <citation type="submission" date="2020-08" db="EMBL/GenBank/DDBJ databases">
        <title>Plant Genome Project.</title>
        <authorList>
            <person name="Zhang R.-G."/>
        </authorList>
    </citation>
    <scope>NUCLEOTIDE SEQUENCE [LARGE SCALE GENOMIC DNA]</scope>
    <source>
        <tissue evidence="2">Rhizome</tissue>
    </source>
</reference>
<dbReference type="InterPro" id="IPR029044">
    <property type="entry name" value="Nucleotide-diphossugar_trans"/>
</dbReference>
<protein>
    <submittedName>
        <fullName evidence="2">Uncharacterized protein</fullName>
    </submittedName>
</protein>
<dbReference type="SUPFAM" id="SSF53448">
    <property type="entry name" value="Nucleotide-diphospho-sugar transferases"/>
    <property type="match status" value="1"/>
</dbReference>
<dbReference type="AlphaFoldDB" id="A0A8J5HTJ8"/>
<evidence type="ECO:0000313" key="3">
    <source>
        <dbReference type="Proteomes" id="UP000734854"/>
    </source>
</evidence>
<comment type="similarity">
    <text evidence="1">Belongs to the UDPGP type 1 family.</text>
</comment>
<dbReference type="Proteomes" id="UP000734854">
    <property type="component" value="Unassembled WGS sequence"/>
</dbReference>
<evidence type="ECO:0000313" key="2">
    <source>
        <dbReference type="EMBL" id="KAG6524794.1"/>
    </source>
</evidence>
<accession>A0A8J5HTJ8</accession>
<dbReference type="PANTHER" id="PTHR11952:SF2">
    <property type="entry name" value="LD24639P"/>
    <property type="match status" value="1"/>
</dbReference>
<dbReference type="GO" id="GO:0006048">
    <property type="term" value="P:UDP-N-acetylglucosamine biosynthetic process"/>
    <property type="evidence" value="ECO:0007669"/>
    <property type="project" value="TreeGrafter"/>
</dbReference>
<dbReference type="InterPro" id="IPR039741">
    <property type="entry name" value="UDP-sugar_pyrophosphorylase"/>
</dbReference>
<dbReference type="PANTHER" id="PTHR11952">
    <property type="entry name" value="UDP- GLUCOSE PYROPHOSPHORYLASE"/>
    <property type="match status" value="1"/>
</dbReference>
<comment type="caution">
    <text evidence="2">The sequence shown here is derived from an EMBL/GenBank/DDBJ whole genome shotgun (WGS) entry which is preliminary data.</text>
</comment>
<sequence length="211" mass="24203">MPSVYQRLDRIIRCSLGSQGECFLYVCLWDQFTLDSRKIMISPLLLLSNNQASRCLPLSQCVSTVEVRTVEEKRKVVEARFEGHFRRKVSGCTSFWWTSFSFHSYSSLVTRLGSSDPKGCFKIGLPSGKSLFQLRAERILSVQKLVAQANDGEFDIMPIHLYIMTSPFIDDATRKLFENRKYFGLEANQVRFSIAPKIVNFTITQSLICIY</sequence>
<gene>
    <name evidence="2" type="ORF">ZIOFF_014736</name>
</gene>
<dbReference type="Gene3D" id="3.90.550.10">
    <property type="entry name" value="Spore Coat Polysaccharide Biosynthesis Protein SpsA, Chain A"/>
    <property type="match status" value="1"/>
</dbReference>